<dbReference type="GO" id="GO:0016998">
    <property type="term" value="P:cell wall macromolecule catabolic process"/>
    <property type="evidence" value="ECO:0007669"/>
    <property type="project" value="InterPro"/>
</dbReference>
<proteinExistence type="predicted"/>
<dbReference type="Pfam" id="PF00182">
    <property type="entry name" value="Glyco_hydro_19"/>
    <property type="match status" value="1"/>
</dbReference>
<evidence type="ECO:0000313" key="3">
    <source>
        <dbReference type="Proteomes" id="UP000247555"/>
    </source>
</evidence>
<accession>A0A318KNG8</accession>
<name>A0A318KNG8_9NEIS</name>
<dbReference type="RefSeq" id="WP_110390618.1">
    <property type="nucleotide sequence ID" value="NZ_QJKI01000008.1"/>
</dbReference>
<dbReference type="InterPro" id="IPR023346">
    <property type="entry name" value="Lysozyme-like_dom_sf"/>
</dbReference>
<dbReference type="Proteomes" id="UP000247555">
    <property type="component" value="Unassembled WGS sequence"/>
</dbReference>
<dbReference type="GO" id="GO:0004568">
    <property type="term" value="F:chitinase activity"/>
    <property type="evidence" value="ECO:0007669"/>
    <property type="project" value="InterPro"/>
</dbReference>
<sequence>MVDLSDALHRAGVPVRFASALAAACHQYQINTPLRMAAFIGQCSHESGGFRTLNENLNYSAQGLRNTWPSRFPDDATANAYARQPEKIANKVYGGRMGNGPEASGDGWRYHGRGLIQLTGKANYQAAGAALGVDLVANPDLAATPKYAALTAGWYWDTHKLNALADKQDNTAITKAINGSTLGLIDRQRRISDLLEKLQ</sequence>
<comment type="caution">
    <text evidence="2">The sequence shown here is derived from an EMBL/GenBank/DDBJ whole genome shotgun (WGS) entry which is preliminary data.</text>
</comment>
<dbReference type="InterPro" id="IPR000726">
    <property type="entry name" value="Glyco_hydro_19_cat"/>
</dbReference>
<organism evidence="2 3">
    <name type="scientific">Rivihabitans pingtungensis</name>
    <dbReference type="NCBI Taxonomy" id="1054498"/>
    <lineage>
        <taxon>Bacteria</taxon>
        <taxon>Pseudomonadati</taxon>
        <taxon>Pseudomonadota</taxon>
        <taxon>Betaproteobacteria</taxon>
        <taxon>Neisseriales</taxon>
        <taxon>Aquaspirillaceae</taxon>
        <taxon>Rivihabitans</taxon>
    </lineage>
</organism>
<dbReference type="InterPro" id="IPR052354">
    <property type="entry name" value="Cell_Wall_Dynamics_Protein"/>
</dbReference>
<dbReference type="GO" id="GO:0006032">
    <property type="term" value="P:chitin catabolic process"/>
    <property type="evidence" value="ECO:0007669"/>
    <property type="project" value="InterPro"/>
</dbReference>
<dbReference type="PANTHER" id="PTHR34408">
    <property type="entry name" value="FAMILY PROTEIN, PUTATIVE-RELATED"/>
    <property type="match status" value="1"/>
</dbReference>
<gene>
    <name evidence="2" type="ORF">DFR34_10850</name>
</gene>
<protein>
    <submittedName>
        <fullName evidence="2">Putative chitinase</fullName>
    </submittedName>
</protein>
<dbReference type="OrthoDB" id="1242806at2"/>
<keyword evidence="3" id="KW-1185">Reference proteome</keyword>
<evidence type="ECO:0000259" key="1">
    <source>
        <dbReference type="Pfam" id="PF00182"/>
    </source>
</evidence>
<dbReference type="Gene3D" id="1.10.530.10">
    <property type="match status" value="1"/>
</dbReference>
<reference evidence="2 3" key="1">
    <citation type="submission" date="2018-05" db="EMBL/GenBank/DDBJ databases">
        <title>Genomic Encyclopedia of Type Strains, Phase IV (KMG-IV): sequencing the most valuable type-strain genomes for metagenomic binning, comparative biology and taxonomic classification.</title>
        <authorList>
            <person name="Goeker M."/>
        </authorList>
    </citation>
    <scope>NUCLEOTIDE SEQUENCE [LARGE SCALE GENOMIC DNA]</scope>
    <source>
        <strain evidence="2 3">DSM 29661</strain>
    </source>
</reference>
<dbReference type="AlphaFoldDB" id="A0A318KNG8"/>
<dbReference type="PANTHER" id="PTHR34408:SF1">
    <property type="entry name" value="GLYCOSYL HYDROLASE FAMILY 19 DOMAIN-CONTAINING PROTEIN HI_1415"/>
    <property type="match status" value="1"/>
</dbReference>
<dbReference type="SUPFAM" id="SSF53955">
    <property type="entry name" value="Lysozyme-like"/>
    <property type="match status" value="1"/>
</dbReference>
<feature type="domain" description="Glycoside hydrolase family 19 catalytic" evidence="1">
    <location>
        <begin position="36"/>
        <end position="161"/>
    </location>
</feature>
<evidence type="ECO:0000313" key="2">
    <source>
        <dbReference type="EMBL" id="PXX79160.1"/>
    </source>
</evidence>
<dbReference type="EMBL" id="QJKI01000008">
    <property type="protein sequence ID" value="PXX79160.1"/>
    <property type="molecule type" value="Genomic_DNA"/>
</dbReference>